<dbReference type="Proteomes" id="UP001054837">
    <property type="component" value="Unassembled WGS sequence"/>
</dbReference>
<protein>
    <submittedName>
        <fullName evidence="2">Uncharacterized protein</fullName>
    </submittedName>
</protein>
<evidence type="ECO:0000313" key="2">
    <source>
        <dbReference type="EMBL" id="GIY77491.1"/>
    </source>
</evidence>
<keyword evidence="3" id="KW-1185">Reference proteome</keyword>
<evidence type="ECO:0000313" key="3">
    <source>
        <dbReference type="Proteomes" id="UP001054837"/>
    </source>
</evidence>
<gene>
    <name evidence="2" type="ORF">CDAR_191641</name>
</gene>
<evidence type="ECO:0000256" key="1">
    <source>
        <dbReference type="SAM" id="Phobius"/>
    </source>
</evidence>
<keyword evidence="1" id="KW-0812">Transmembrane</keyword>
<keyword evidence="1" id="KW-0472">Membrane</keyword>
<dbReference type="EMBL" id="BPLQ01014131">
    <property type="protein sequence ID" value="GIY77491.1"/>
    <property type="molecule type" value="Genomic_DNA"/>
</dbReference>
<proteinExistence type="predicted"/>
<feature type="transmembrane region" description="Helical" evidence="1">
    <location>
        <begin position="36"/>
        <end position="60"/>
    </location>
</feature>
<comment type="caution">
    <text evidence="2">The sequence shown here is derived from an EMBL/GenBank/DDBJ whole genome shotgun (WGS) entry which is preliminary data.</text>
</comment>
<name>A0AAV4W6B2_9ARAC</name>
<reference evidence="2 3" key="1">
    <citation type="submission" date="2021-06" db="EMBL/GenBank/DDBJ databases">
        <title>Caerostris darwini draft genome.</title>
        <authorList>
            <person name="Kono N."/>
            <person name="Arakawa K."/>
        </authorList>
    </citation>
    <scope>NUCLEOTIDE SEQUENCE [LARGE SCALE GENOMIC DNA]</scope>
</reference>
<accession>A0AAV4W6B2</accession>
<keyword evidence="1" id="KW-1133">Transmembrane helix</keyword>
<sequence length="109" mass="11568">MSDHNSDLYKLSNSIESVGGRGCRSGVSKRGREQTVLIYLCRSSSVPMVACCMLWIGFVVHRTLPVAICDASIVALSLDPNSSLQESSSGGLPCSADFAADRQTSEILG</sequence>
<dbReference type="AlphaFoldDB" id="A0AAV4W6B2"/>
<organism evidence="2 3">
    <name type="scientific">Caerostris darwini</name>
    <dbReference type="NCBI Taxonomy" id="1538125"/>
    <lineage>
        <taxon>Eukaryota</taxon>
        <taxon>Metazoa</taxon>
        <taxon>Ecdysozoa</taxon>
        <taxon>Arthropoda</taxon>
        <taxon>Chelicerata</taxon>
        <taxon>Arachnida</taxon>
        <taxon>Araneae</taxon>
        <taxon>Araneomorphae</taxon>
        <taxon>Entelegynae</taxon>
        <taxon>Araneoidea</taxon>
        <taxon>Araneidae</taxon>
        <taxon>Caerostris</taxon>
    </lineage>
</organism>